<dbReference type="EMBL" id="VSSQ01035973">
    <property type="protein sequence ID" value="MPM88341.1"/>
    <property type="molecule type" value="Genomic_DNA"/>
</dbReference>
<evidence type="ECO:0000256" key="1">
    <source>
        <dbReference type="SAM" id="Phobius"/>
    </source>
</evidence>
<organism evidence="2">
    <name type="scientific">bioreactor metagenome</name>
    <dbReference type="NCBI Taxonomy" id="1076179"/>
    <lineage>
        <taxon>unclassified sequences</taxon>
        <taxon>metagenomes</taxon>
        <taxon>ecological metagenomes</taxon>
    </lineage>
</organism>
<comment type="caution">
    <text evidence="2">The sequence shown here is derived from an EMBL/GenBank/DDBJ whole genome shotgun (WGS) entry which is preliminary data.</text>
</comment>
<name>A0A645DGG0_9ZZZZ</name>
<reference evidence="2" key="1">
    <citation type="submission" date="2019-08" db="EMBL/GenBank/DDBJ databases">
        <authorList>
            <person name="Kucharzyk K."/>
            <person name="Murdoch R.W."/>
            <person name="Higgins S."/>
            <person name="Loffler F."/>
        </authorList>
    </citation>
    <scope>NUCLEOTIDE SEQUENCE</scope>
</reference>
<feature type="transmembrane region" description="Helical" evidence="1">
    <location>
        <begin position="128"/>
        <end position="150"/>
    </location>
</feature>
<sequence length="192" mass="21228">MRRVKEAGSVIAGLFRGYLDRALFVDQHGVEAVLPVIGAQQFLQVAHAHADADDAHDRAVAVFDLTIYEDGDLVSGRLVVVHVQVIIGLIFKEVVVPCVFPIVRRQHPVQTVEVVVAVRACRNQKDRIIAILFLVGVEVILQLGEIFSIAEMVALPGEEQLQQAVVGHRQRHVQRPGKEGVDLVIDTLRRES</sequence>
<keyword evidence="1" id="KW-1133">Transmembrane helix</keyword>
<keyword evidence="1" id="KW-0812">Transmembrane</keyword>
<accession>A0A645DGG0</accession>
<evidence type="ECO:0000313" key="2">
    <source>
        <dbReference type="EMBL" id="MPM88341.1"/>
    </source>
</evidence>
<gene>
    <name evidence="2" type="ORF">SDC9_135443</name>
</gene>
<keyword evidence="1" id="KW-0472">Membrane</keyword>
<proteinExistence type="predicted"/>
<dbReference type="AlphaFoldDB" id="A0A645DGG0"/>
<protein>
    <submittedName>
        <fullName evidence="2">Uncharacterized protein</fullName>
    </submittedName>
</protein>